<dbReference type="InterPro" id="IPR014710">
    <property type="entry name" value="RmlC-like_jellyroll"/>
</dbReference>
<dbReference type="Pfam" id="PF04962">
    <property type="entry name" value="KduI"/>
    <property type="match status" value="1"/>
</dbReference>
<proteinExistence type="inferred from homology"/>
<sequence>MISVRQTTGPDGLIGASTGDLRDKFLVQDLFVEGEFRGTYLADDRIVVAGVVPGDHDIEPSGLDVLGTDLLLERRELGVVNLAEPGDVIVDGTPYRLGPLDGLYVGRGSKVSFRGKGARFYLVSATAHETHPTVLIARDSVAPVSIVDELGAGGRTLYRYVWGGGHGSCQLQFGVTVLDLKSVWNTLPPHRHSRRTEVYLYTGLGPDHRVVHLLGEPNNTRHLIVAEEEVVIAPSWSLHMGAGTAPYSFVWAMAGENTDYTDLEPVKISDLR</sequence>
<comment type="catalytic activity">
    <reaction evidence="1">
        <text>5-dehydro-4-deoxy-D-glucuronate = 3-deoxy-D-glycero-2,5-hexodiulosonate</text>
        <dbReference type="Rhea" id="RHEA:23896"/>
        <dbReference type="ChEBI" id="CHEBI:17117"/>
        <dbReference type="ChEBI" id="CHEBI:29071"/>
        <dbReference type="EC" id="5.3.1.17"/>
    </reaction>
</comment>
<dbReference type="OrthoDB" id="9770644at2"/>
<dbReference type="EMBL" id="SOFL01000036">
    <property type="protein sequence ID" value="TFC01027.1"/>
    <property type="molecule type" value="Genomic_DNA"/>
</dbReference>
<dbReference type="GO" id="GO:0045490">
    <property type="term" value="P:pectin catabolic process"/>
    <property type="evidence" value="ECO:0007669"/>
    <property type="project" value="InterPro"/>
</dbReference>
<evidence type="ECO:0000256" key="7">
    <source>
        <dbReference type="ARBA" id="ARBA00023235"/>
    </source>
</evidence>
<name>A0A4R8W217_9MICO</name>
<gene>
    <name evidence="8" type="primary">kduI</name>
    <name evidence="8" type="ORF">E3O42_11140</name>
</gene>
<keyword evidence="5" id="KW-0479">Metal-binding</keyword>
<dbReference type="Gene3D" id="2.60.120.10">
    <property type="entry name" value="Jelly Rolls"/>
    <property type="match status" value="1"/>
</dbReference>
<dbReference type="GO" id="GO:0019698">
    <property type="term" value="P:D-galacturonate catabolic process"/>
    <property type="evidence" value="ECO:0007669"/>
    <property type="project" value="TreeGrafter"/>
</dbReference>
<dbReference type="GO" id="GO:0008697">
    <property type="term" value="F:4-deoxy-L-threo-5-hexosulose-uronate ketol-isomerase activity"/>
    <property type="evidence" value="ECO:0007669"/>
    <property type="project" value="UniProtKB-EC"/>
</dbReference>
<dbReference type="InterPro" id="IPR007045">
    <property type="entry name" value="KduI"/>
</dbReference>
<evidence type="ECO:0000256" key="2">
    <source>
        <dbReference type="ARBA" id="ARBA00001947"/>
    </source>
</evidence>
<dbReference type="EC" id="5.3.1.17" evidence="4"/>
<dbReference type="PANTHER" id="PTHR38461:SF1">
    <property type="entry name" value="4-DEOXY-L-THREO-5-HEXOSULOSE-URONATE KETOL-ISOMERASE"/>
    <property type="match status" value="1"/>
</dbReference>
<keyword evidence="7 8" id="KW-0413">Isomerase</keyword>
<comment type="similarity">
    <text evidence="3">Belongs to the KduI family.</text>
</comment>
<comment type="caution">
    <text evidence="8">The sequence shown here is derived from an EMBL/GenBank/DDBJ whole genome shotgun (WGS) entry which is preliminary data.</text>
</comment>
<dbReference type="CDD" id="cd20294">
    <property type="entry name" value="cupin_KduI_N"/>
    <property type="match status" value="1"/>
</dbReference>
<dbReference type="AlphaFoldDB" id="A0A4R8W217"/>
<dbReference type="GO" id="GO:0046872">
    <property type="term" value="F:metal ion binding"/>
    <property type="evidence" value="ECO:0007669"/>
    <property type="project" value="UniProtKB-KW"/>
</dbReference>
<reference evidence="8 9" key="1">
    <citation type="submission" date="2019-03" db="EMBL/GenBank/DDBJ databases">
        <title>Genomics of glacier-inhabiting Cryobacterium strains.</title>
        <authorList>
            <person name="Liu Q."/>
            <person name="Xin Y.-H."/>
        </authorList>
    </citation>
    <scope>NUCLEOTIDE SEQUENCE [LARGE SCALE GENOMIC DNA]</scope>
    <source>
        <strain evidence="8 9">RHLS22-1</strain>
    </source>
</reference>
<dbReference type="Proteomes" id="UP000297907">
    <property type="component" value="Unassembled WGS sequence"/>
</dbReference>
<keyword evidence="6" id="KW-0862">Zinc</keyword>
<evidence type="ECO:0000256" key="1">
    <source>
        <dbReference type="ARBA" id="ARBA00000552"/>
    </source>
</evidence>
<dbReference type="PANTHER" id="PTHR38461">
    <property type="entry name" value="4-DEOXY-L-THREO-5-HEXOSULOSE-URONATE KETOL-ISOMERASE"/>
    <property type="match status" value="1"/>
</dbReference>
<evidence type="ECO:0000256" key="3">
    <source>
        <dbReference type="ARBA" id="ARBA00008086"/>
    </source>
</evidence>
<keyword evidence="9" id="KW-1185">Reference proteome</keyword>
<evidence type="ECO:0000313" key="8">
    <source>
        <dbReference type="EMBL" id="TFC01027.1"/>
    </source>
</evidence>
<accession>A0A4R8W217</accession>
<dbReference type="NCBIfam" id="NF002091">
    <property type="entry name" value="PRK00924.1"/>
    <property type="match status" value="1"/>
</dbReference>
<dbReference type="SUPFAM" id="SSF51182">
    <property type="entry name" value="RmlC-like cupins"/>
    <property type="match status" value="1"/>
</dbReference>
<dbReference type="InterPro" id="IPR027449">
    <property type="entry name" value="KduI_N"/>
</dbReference>
<evidence type="ECO:0000256" key="6">
    <source>
        <dbReference type="ARBA" id="ARBA00022833"/>
    </source>
</evidence>
<dbReference type="GO" id="GO:0042840">
    <property type="term" value="P:D-glucuronate catabolic process"/>
    <property type="evidence" value="ECO:0007669"/>
    <property type="project" value="TreeGrafter"/>
</dbReference>
<organism evidence="8 9">
    <name type="scientific">Cryobacterium adonitolivorans</name>
    <dbReference type="NCBI Taxonomy" id="1259189"/>
    <lineage>
        <taxon>Bacteria</taxon>
        <taxon>Bacillati</taxon>
        <taxon>Actinomycetota</taxon>
        <taxon>Actinomycetes</taxon>
        <taxon>Micrococcales</taxon>
        <taxon>Microbacteriaceae</taxon>
        <taxon>Cryobacterium</taxon>
    </lineage>
</organism>
<evidence type="ECO:0000313" key="9">
    <source>
        <dbReference type="Proteomes" id="UP000297907"/>
    </source>
</evidence>
<dbReference type="InterPro" id="IPR011051">
    <property type="entry name" value="RmlC_Cupin_sf"/>
</dbReference>
<dbReference type="InterPro" id="IPR021120">
    <property type="entry name" value="KduI/IolB_isomerase"/>
</dbReference>
<protein>
    <recommendedName>
        <fullName evidence="4">5-dehydro-4-deoxy-D-glucuronate isomerase</fullName>
        <ecNumber evidence="4">5.3.1.17</ecNumber>
    </recommendedName>
</protein>
<evidence type="ECO:0000256" key="4">
    <source>
        <dbReference type="ARBA" id="ARBA00012547"/>
    </source>
</evidence>
<dbReference type="CDD" id="cd20491">
    <property type="entry name" value="cupin_KduI_C"/>
    <property type="match status" value="1"/>
</dbReference>
<dbReference type="RefSeq" id="WP_134454006.1">
    <property type="nucleotide sequence ID" value="NZ_SOFL01000036.1"/>
</dbReference>
<comment type="cofactor">
    <cofactor evidence="2">
        <name>Zn(2+)</name>
        <dbReference type="ChEBI" id="CHEBI:29105"/>
    </cofactor>
</comment>
<dbReference type="Gene3D" id="2.60.120.520">
    <property type="entry name" value="pectin degrading enzyme 5-keto 4- deoxyuronate isomerase, domain 1"/>
    <property type="match status" value="1"/>
</dbReference>
<evidence type="ECO:0000256" key="5">
    <source>
        <dbReference type="ARBA" id="ARBA00022723"/>
    </source>
</evidence>